<dbReference type="InterPro" id="IPR036388">
    <property type="entry name" value="WH-like_DNA-bd_sf"/>
</dbReference>
<dbReference type="InterPro" id="IPR036390">
    <property type="entry name" value="WH_DNA-bd_sf"/>
</dbReference>
<feature type="domain" description="HTH gntR-type" evidence="4">
    <location>
        <begin position="11"/>
        <end position="79"/>
    </location>
</feature>
<dbReference type="GO" id="GO:0003677">
    <property type="term" value="F:DNA binding"/>
    <property type="evidence" value="ECO:0007669"/>
    <property type="project" value="UniProtKB-KW"/>
</dbReference>
<dbReference type="SUPFAM" id="SSF46785">
    <property type="entry name" value="Winged helix' DNA-binding domain"/>
    <property type="match status" value="1"/>
</dbReference>
<evidence type="ECO:0000313" key="6">
    <source>
        <dbReference type="Proteomes" id="UP001210690"/>
    </source>
</evidence>
<accession>A0AAX3K860</accession>
<proteinExistence type="predicted"/>
<dbReference type="PROSITE" id="PS50949">
    <property type="entry name" value="HTH_GNTR"/>
    <property type="match status" value="1"/>
</dbReference>
<dbReference type="PANTHER" id="PTHR38445">
    <property type="entry name" value="HTH-TYPE TRANSCRIPTIONAL REPRESSOR YTRA"/>
    <property type="match status" value="1"/>
</dbReference>
<protein>
    <submittedName>
        <fullName evidence="5">GntR family transcriptional regulator</fullName>
    </submittedName>
</protein>
<name>A0AAX3K860_9FIRM</name>
<sequence>MLINLYKDDKDPIYLQIVKQIKKEIMNKNLQQGDLLPSIRALATDLKVSVITTKRAYMELEKDGFIQTVAGKGTYVTNKTVNVIEDEYYRLLENSIKNVYTYADALGLSKEELKEIFENWR</sequence>
<keyword evidence="3" id="KW-0804">Transcription</keyword>
<evidence type="ECO:0000256" key="1">
    <source>
        <dbReference type="ARBA" id="ARBA00023015"/>
    </source>
</evidence>
<dbReference type="Gene3D" id="1.10.10.10">
    <property type="entry name" value="Winged helix-like DNA-binding domain superfamily/Winged helix DNA-binding domain"/>
    <property type="match status" value="1"/>
</dbReference>
<dbReference type="SMART" id="SM00345">
    <property type="entry name" value="HTH_GNTR"/>
    <property type="match status" value="1"/>
</dbReference>
<reference evidence="5" key="1">
    <citation type="submission" date="2022-07" db="EMBL/GenBank/DDBJ databases">
        <title>Parvimonas micra travels from the subgingival sulcus of the human oral cavity to the colorectal adenocarcinoma.</title>
        <authorList>
            <person name="Conde-Perez K."/>
            <person name="Buetas E."/>
            <person name="Aja-Macaya P."/>
            <person name="Martin-De Arribas E."/>
            <person name="Iglesias-Corras I."/>
            <person name="Trigo-Tasende N."/>
            <person name="Nasser-Ali M."/>
            <person name="Estevez L.S."/>
            <person name="Rumbo-Feal S."/>
            <person name="Otero-Alen B."/>
            <person name="Noguera J.F."/>
            <person name="Concha A."/>
            <person name="Pardinas-Lopez S."/>
            <person name="Carda-Dieguez M."/>
            <person name="Gomez-Randulfe I."/>
            <person name="Martinez-Lago N."/>
            <person name="Ladra S."/>
            <person name="Aparicio L.A."/>
            <person name="Bou G."/>
            <person name="Mira A."/>
            <person name="Vallejo J.A."/>
            <person name="Poza M."/>
        </authorList>
    </citation>
    <scope>NUCLEOTIDE SEQUENCE</scope>
    <source>
        <strain evidence="5">PM102KC-G-1</strain>
    </source>
</reference>
<dbReference type="AlphaFoldDB" id="A0AAX3K860"/>
<evidence type="ECO:0000256" key="3">
    <source>
        <dbReference type="ARBA" id="ARBA00023163"/>
    </source>
</evidence>
<organism evidence="5 6">
    <name type="scientific">Parvimonas micra</name>
    <dbReference type="NCBI Taxonomy" id="33033"/>
    <lineage>
        <taxon>Bacteria</taxon>
        <taxon>Bacillati</taxon>
        <taxon>Bacillota</taxon>
        <taxon>Tissierellia</taxon>
        <taxon>Tissierellales</taxon>
        <taxon>Peptoniphilaceae</taxon>
        <taxon>Parvimonas</taxon>
    </lineage>
</organism>
<keyword evidence="2" id="KW-0238">DNA-binding</keyword>
<dbReference type="GO" id="GO:0003700">
    <property type="term" value="F:DNA-binding transcription factor activity"/>
    <property type="evidence" value="ECO:0007669"/>
    <property type="project" value="InterPro"/>
</dbReference>
<dbReference type="Proteomes" id="UP001210690">
    <property type="component" value="Chromosome"/>
</dbReference>
<dbReference type="Pfam" id="PF00392">
    <property type="entry name" value="GntR"/>
    <property type="match status" value="1"/>
</dbReference>
<dbReference type="CDD" id="cd07377">
    <property type="entry name" value="WHTH_GntR"/>
    <property type="match status" value="1"/>
</dbReference>
<evidence type="ECO:0000313" key="5">
    <source>
        <dbReference type="EMBL" id="WBB31257.1"/>
    </source>
</evidence>
<dbReference type="InterPro" id="IPR000524">
    <property type="entry name" value="Tscrpt_reg_HTH_GntR"/>
</dbReference>
<evidence type="ECO:0000259" key="4">
    <source>
        <dbReference type="PROSITE" id="PS50949"/>
    </source>
</evidence>
<keyword evidence="1" id="KW-0805">Transcription regulation</keyword>
<dbReference type="RefSeq" id="WP_269755411.1">
    <property type="nucleotide sequence ID" value="NZ_CP101412.1"/>
</dbReference>
<evidence type="ECO:0000256" key="2">
    <source>
        <dbReference type="ARBA" id="ARBA00023125"/>
    </source>
</evidence>
<dbReference type="PANTHER" id="PTHR38445:SF7">
    <property type="entry name" value="GNTR-FAMILY TRANSCRIPTIONAL REGULATOR"/>
    <property type="match status" value="1"/>
</dbReference>
<dbReference type="EMBL" id="CP101412">
    <property type="protein sequence ID" value="WBB31257.1"/>
    <property type="molecule type" value="Genomic_DNA"/>
</dbReference>
<gene>
    <name evidence="5" type="ORF">NM222_01935</name>
</gene>